<keyword evidence="3" id="KW-1185">Reference proteome</keyword>
<evidence type="ECO:0000256" key="1">
    <source>
        <dbReference type="SAM" id="SignalP"/>
    </source>
</evidence>
<sequence>MFKKVYLLLIVCTLLSSAALAQSLDINFNALGFLDNREYKAFIPRSRTYSGTRLALDLGLNLDSVNRFIVGVNGIHEFGAKPYFLKVDPVAYYNYQSGNWLFNAGMFPREGLLTNYPRALLNDTLRYYRPNVEGLLTRFTNEHFTETVWLDWVSRQTRTDREQFLFGFAGRYKPATDGMFYISHYFMMLHDAGAEVADPNHPLQDNGAGQVGLGFDLTKKTSLDSLSIEAGGMFSFERENRDNGFKTPTGFVASAYLSYKRFALYDEFYAGQGHHIIYGDSYYLKKMYNRLDIIFTPFLFKNIKGQFIFSFHQSPAKWNDNQQAFRVVMDLGRNTLVKFKN</sequence>
<dbReference type="Proteomes" id="UP000282759">
    <property type="component" value="Unassembled WGS sequence"/>
</dbReference>
<dbReference type="AlphaFoldDB" id="A0A437MKN2"/>
<proteinExistence type="predicted"/>
<name>A0A437MKN2_9SPHI</name>
<feature type="chain" id="PRO_5019279245" description="Porin" evidence="1">
    <location>
        <begin position="22"/>
        <end position="341"/>
    </location>
</feature>
<gene>
    <name evidence="2" type="ORF">EOD41_17625</name>
</gene>
<accession>A0A437MKN2</accession>
<evidence type="ECO:0000313" key="2">
    <source>
        <dbReference type="EMBL" id="RVT98192.1"/>
    </source>
</evidence>
<evidence type="ECO:0000313" key="3">
    <source>
        <dbReference type="Proteomes" id="UP000282759"/>
    </source>
</evidence>
<dbReference type="RefSeq" id="WP_127707390.1">
    <property type="nucleotide sequence ID" value="NZ_SACK01000009.1"/>
</dbReference>
<organism evidence="2 3">
    <name type="scientific">Mucilaginibacter limnophilus</name>
    <dbReference type="NCBI Taxonomy" id="1932778"/>
    <lineage>
        <taxon>Bacteria</taxon>
        <taxon>Pseudomonadati</taxon>
        <taxon>Bacteroidota</taxon>
        <taxon>Sphingobacteriia</taxon>
        <taxon>Sphingobacteriales</taxon>
        <taxon>Sphingobacteriaceae</taxon>
        <taxon>Mucilaginibacter</taxon>
    </lineage>
</organism>
<dbReference type="OrthoDB" id="1016806at2"/>
<dbReference type="EMBL" id="SACK01000009">
    <property type="protein sequence ID" value="RVT98192.1"/>
    <property type="molecule type" value="Genomic_DNA"/>
</dbReference>
<protein>
    <recommendedName>
        <fullName evidence="4">Porin</fullName>
    </recommendedName>
</protein>
<reference evidence="2 3" key="1">
    <citation type="submission" date="2019-01" db="EMBL/GenBank/DDBJ databases">
        <authorList>
            <person name="Chen W.-M."/>
        </authorList>
    </citation>
    <scope>NUCLEOTIDE SEQUENCE [LARGE SCALE GENOMIC DNA]</scope>
    <source>
        <strain evidence="2 3">YBJ-36</strain>
    </source>
</reference>
<feature type="signal peptide" evidence="1">
    <location>
        <begin position="1"/>
        <end position="21"/>
    </location>
</feature>
<keyword evidence="1" id="KW-0732">Signal</keyword>
<comment type="caution">
    <text evidence="2">The sequence shown here is derived from an EMBL/GenBank/DDBJ whole genome shotgun (WGS) entry which is preliminary data.</text>
</comment>
<evidence type="ECO:0008006" key="4">
    <source>
        <dbReference type="Google" id="ProtNLM"/>
    </source>
</evidence>